<evidence type="ECO:0000313" key="3">
    <source>
        <dbReference type="Proteomes" id="UP001300012"/>
    </source>
</evidence>
<name>A0ABT1YUN1_9BACL</name>
<comment type="caution">
    <text evidence="2">The sequence shown here is derived from an EMBL/GenBank/DDBJ whole genome shotgun (WGS) entry which is preliminary data.</text>
</comment>
<dbReference type="InterPro" id="IPR001173">
    <property type="entry name" value="Glyco_trans_2-like"/>
</dbReference>
<sequence length="266" mass="31441">MKSKVTVLIPFYNSGPYLVEAIKSVFQQTYEDWQLILIDDASTEEYLSSIQKYLKDDRVRLIRHLWNLGQSMSLNKGLAYTKTPYLLQLDSDDLLVPEALEVLLNEARDQPEQVGLICSNLLVFYEDEQGEITKTITKRGAAFDDRYSFLMANTSLCPRFYKVSALHDIGGWPVDDPYEGRYREDMLTLYRLIEDYHFHWVDKTLYKHRIHQNNHTRQVDTYTEVMEWSVRNALQRWGDLYEPAFEKTEGGWKRISFLELKKQENE</sequence>
<reference evidence="2 3" key="1">
    <citation type="submission" date="2022-08" db="EMBL/GenBank/DDBJ databases">
        <title>Paenibacillus endoradicis sp. nov., Paenibacillus radicibacter sp. nov and Paenibacillus pararadicis sp. nov., three cold-adapted plant growth-promoting bacteria isolated from root of Larix gmelinii in Great Khingan.</title>
        <authorList>
            <person name="Xue H."/>
        </authorList>
    </citation>
    <scope>NUCLEOTIDE SEQUENCE [LARGE SCALE GENOMIC DNA]</scope>
    <source>
        <strain evidence="2 3">N5-1-1-5</strain>
    </source>
</reference>
<dbReference type="InterPro" id="IPR050834">
    <property type="entry name" value="Glycosyltransf_2"/>
</dbReference>
<gene>
    <name evidence="2" type="ORF">NV381_33295</name>
</gene>
<evidence type="ECO:0000259" key="1">
    <source>
        <dbReference type="Pfam" id="PF00535"/>
    </source>
</evidence>
<dbReference type="PANTHER" id="PTHR43685">
    <property type="entry name" value="GLYCOSYLTRANSFERASE"/>
    <property type="match status" value="1"/>
</dbReference>
<dbReference type="Pfam" id="PF00535">
    <property type="entry name" value="Glycos_transf_2"/>
    <property type="match status" value="1"/>
</dbReference>
<feature type="domain" description="Glycosyltransferase 2-like" evidence="1">
    <location>
        <begin position="6"/>
        <end position="114"/>
    </location>
</feature>
<dbReference type="EMBL" id="JANQBD010000036">
    <property type="protein sequence ID" value="MCR8636075.1"/>
    <property type="molecule type" value="Genomic_DNA"/>
</dbReference>
<dbReference type="InterPro" id="IPR029044">
    <property type="entry name" value="Nucleotide-diphossugar_trans"/>
</dbReference>
<protein>
    <submittedName>
        <fullName evidence="2">Glycosyltransferase</fullName>
    </submittedName>
</protein>
<accession>A0ABT1YUN1</accession>
<evidence type="ECO:0000313" key="2">
    <source>
        <dbReference type="EMBL" id="MCR8636075.1"/>
    </source>
</evidence>
<keyword evidence="3" id="KW-1185">Reference proteome</keyword>
<dbReference type="Proteomes" id="UP001300012">
    <property type="component" value="Unassembled WGS sequence"/>
</dbReference>
<dbReference type="PANTHER" id="PTHR43685:SF2">
    <property type="entry name" value="GLYCOSYLTRANSFERASE 2-LIKE DOMAIN-CONTAINING PROTEIN"/>
    <property type="match status" value="1"/>
</dbReference>
<dbReference type="Gene3D" id="3.90.550.10">
    <property type="entry name" value="Spore Coat Polysaccharide Biosynthesis Protein SpsA, Chain A"/>
    <property type="match status" value="1"/>
</dbReference>
<dbReference type="SUPFAM" id="SSF53448">
    <property type="entry name" value="Nucleotide-diphospho-sugar transferases"/>
    <property type="match status" value="1"/>
</dbReference>
<organism evidence="2 3">
    <name type="scientific">Paenibacillus radicis</name>
    <name type="common">ex Xue et al. 2023</name>
    <dbReference type="NCBI Taxonomy" id="2972489"/>
    <lineage>
        <taxon>Bacteria</taxon>
        <taxon>Bacillati</taxon>
        <taxon>Bacillota</taxon>
        <taxon>Bacilli</taxon>
        <taxon>Bacillales</taxon>
        <taxon>Paenibacillaceae</taxon>
        <taxon>Paenibacillus</taxon>
    </lineage>
</organism>
<dbReference type="RefSeq" id="WP_258217615.1">
    <property type="nucleotide sequence ID" value="NZ_JANQBD010000036.1"/>
</dbReference>
<dbReference type="CDD" id="cd00761">
    <property type="entry name" value="Glyco_tranf_GTA_type"/>
    <property type="match status" value="1"/>
</dbReference>
<proteinExistence type="predicted"/>